<keyword evidence="4 7" id="KW-1133">Transmembrane helix</keyword>
<feature type="transmembrane region" description="Helical" evidence="7">
    <location>
        <begin position="38"/>
        <end position="59"/>
    </location>
</feature>
<dbReference type="SUPFAM" id="SSF103481">
    <property type="entry name" value="Multidrug resistance efflux transporter EmrE"/>
    <property type="match status" value="2"/>
</dbReference>
<comment type="subcellular location">
    <subcellularLocation>
        <location evidence="1">Membrane</location>
        <topology evidence="1">Multi-pass membrane protein</topology>
    </subcellularLocation>
</comment>
<dbReference type="InterPro" id="IPR037185">
    <property type="entry name" value="EmrE-like"/>
</dbReference>
<dbReference type="PANTHER" id="PTHR32322:SF2">
    <property type="entry name" value="EAMA DOMAIN-CONTAINING PROTEIN"/>
    <property type="match status" value="1"/>
</dbReference>
<evidence type="ECO:0000256" key="2">
    <source>
        <dbReference type="ARBA" id="ARBA00007362"/>
    </source>
</evidence>
<accession>A0A7W8A009</accession>
<dbReference type="Proteomes" id="UP000568380">
    <property type="component" value="Unassembled WGS sequence"/>
</dbReference>
<name>A0A7W8A009_9ACTN</name>
<dbReference type="Pfam" id="PF00892">
    <property type="entry name" value="EamA"/>
    <property type="match status" value="2"/>
</dbReference>
<reference evidence="9 10" key="1">
    <citation type="submission" date="2020-08" db="EMBL/GenBank/DDBJ databases">
        <title>Genomic Encyclopedia of Type Strains, Phase IV (KMG-IV): sequencing the most valuable type-strain genomes for metagenomic binning, comparative biology and taxonomic classification.</title>
        <authorList>
            <person name="Goeker M."/>
        </authorList>
    </citation>
    <scope>NUCLEOTIDE SEQUENCE [LARGE SCALE GENOMIC DNA]</scope>
    <source>
        <strain evidence="9 10">DSM 45385</strain>
    </source>
</reference>
<evidence type="ECO:0000256" key="7">
    <source>
        <dbReference type="SAM" id="Phobius"/>
    </source>
</evidence>
<dbReference type="EMBL" id="JACHIN010000002">
    <property type="protein sequence ID" value="MBB5076904.1"/>
    <property type="molecule type" value="Genomic_DNA"/>
</dbReference>
<comment type="caution">
    <text evidence="9">The sequence shown here is derived from an EMBL/GenBank/DDBJ whole genome shotgun (WGS) entry which is preliminary data.</text>
</comment>
<dbReference type="InterPro" id="IPR000620">
    <property type="entry name" value="EamA_dom"/>
</dbReference>
<evidence type="ECO:0000256" key="5">
    <source>
        <dbReference type="ARBA" id="ARBA00023136"/>
    </source>
</evidence>
<feature type="region of interest" description="Disordered" evidence="6">
    <location>
        <begin position="294"/>
        <end position="313"/>
    </location>
</feature>
<feature type="transmembrane region" description="Helical" evidence="7">
    <location>
        <begin position="218"/>
        <end position="236"/>
    </location>
</feature>
<feature type="transmembrane region" description="Helical" evidence="7">
    <location>
        <begin position="273"/>
        <end position="290"/>
    </location>
</feature>
<evidence type="ECO:0000256" key="1">
    <source>
        <dbReference type="ARBA" id="ARBA00004141"/>
    </source>
</evidence>
<feature type="transmembrane region" description="Helical" evidence="7">
    <location>
        <begin position="183"/>
        <end position="206"/>
    </location>
</feature>
<dbReference type="Gene3D" id="1.10.3730.20">
    <property type="match status" value="1"/>
</dbReference>
<dbReference type="AlphaFoldDB" id="A0A7W8A009"/>
<protein>
    <submittedName>
        <fullName evidence="9">Putative blue pigment (Indigoidine) exporter</fullName>
    </submittedName>
</protein>
<dbReference type="PANTHER" id="PTHR32322">
    <property type="entry name" value="INNER MEMBRANE TRANSPORTER"/>
    <property type="match status" value="1"/>
</dbReference>
<feature type="transmembrane region" description="Helical" evidence="7">
    <location>
        <begin position="123"/>
        <end position="142"/>
    </location>
</feature>
<comment type="similarity">
    <text evidence="2">Belongs to the EamA transporter family.</text>
</comment>
<organism evidence="9 10">
    <name type="scientific">Nonomuraea endophytica</name>
    <dbReference type="NCBI Taxonomy" id="714136"/>
    <lineage>
        <taxon>Bacteria</taxon>
        <taxon>Bacillati</taxon>
        <taxon>Actinomycetota</taxon>
        <taxon>Actinomycetes</taxon>
        <taxon>Streptosporangiales</taxon>
        <taxon>Streptosporangiaceae</taxon>
        <taxon>Nonomuraea</taxon>
    </lineage>
</organism>
<evidence type="ECO:0000256" key="3">
    <source>
        <dbReference type="ARBA" id="ARBA00022692"/>
    </source>
</evidence>
<evidence type="ECO:0000256" key="6">
    <source>
        <dbReference type="SAM" id="MobiDB-lite"/>
    </source>
</evidence>
<evidence type="ECO:0000259" key="8">
    <source>
        <dbReference type="Pfam" id="PF00892"/>
    </source>
</evidence>
<feature type="transmembrane region" description="Helical" evidence="7">
    <location>
        <begin position="148"/>
        <end position="171"/>
    </location>
</feature>
<gene>
    <name evidence="9" type="ORF">HNR40_002368</name>
</gene>
<proteinExistence type="inferred from homology"/>
<feature type="transmembrane region" description="Helical" evidence="7">
    <location>
        <begin position="71"/>
        <end position="90"/>
    </location>
</feature>
<evidence type="ECO:0000313" key="9">
    <source>
        <dbReference type="EMBL" id="MBB5076904.1"/>
    </source>
</evidence>
<keyword evidence="10" id="KW-1185">Reference proteome</keyword>
<dbReference type="GO" id="GO:0016020">
    <property type="term" value="C:membrane"/>
    <property type="evidence" value="ECO:0007669"/>
    <property type="project" value="UniProtKB-SubCell"/>
</dbReference>
<feature type="domain" description="EamA" evidence="8">
    <location>
        <begin position="9"/>
        <end position="139"/>
    </location>
</feature>
<feature type="domain" description="EamA" evidence="8">
    <location>
        <begin position="149"/>
        <end position="288"/>
    </location>
</feature>
<evidence type="ECO:0000313" key="10">
    <source>
        <dbReference type="Proteomes" id="UP000568380"/>
    </source>
</evidence>
<evidence type="ECO:0000256" key="4">
    <source>
        <dbReference type="ARBA" id="ARBA00022989"/>
    </source>
</evidence>
<dbReference type="InterPro" id="IPR050638">
    <property type="entry name" value="AA-Vitamin_Transporters"/>
</dbReference>
<dbReference type="RefSeq" id="WP_184960444.1">
    <property type="nucleotide sequence ID" value="NZ_JACHIN010000002.1"/>
</dbReference>
<keyword evidence="3 7" id="KW-0812">Transmembrane</keyword>
<sequence length="313" mass="32356">MRDFRLVAFTAVAPALWGTTYLVTTEFLPANRPLLAAAVRALPAGLLLIATVALLAGRLALPKHAWWWRSALLGFLNIGLFFALLFVGAYRLPGGVAAVLGALGPFVVAALAYLLLRERPGGRAMLGAVIGVVGVALLVLRSTVALDAIGLAAAAGGMVVMSLGTVLGRRWGAPEGFANRSTALLALTGWQLTWGGLLLVPFMFLIEGALPSFTLTNLGGYAYLTLVGTALAYVLWFRGVTTLAPTRVTVLALLSPVVAAVLGWAALGQSLSPGQLLGAAAVLGAILLGASRPRRSEPPVAPTAEPLAPARRA</sequence>
<feature type="transmembrane region" description="Helical" evidence="7">
    <location>
        <begin position="248"/>
        <end position="267"/>
    </location>
</feature>
<feature type="transmembrane region" description="Helical" evidence="7">
    <location>
        <begin position="96"/>
        <end position="116"/>
    </location>
</feature>
<keyword evidence="5 7" id="KW-0472">Membrane</keyword>